<dbReference type="AlphaFoldDB" id="A0A399CYN7"/>
<dbReference type="Proteomes" id="UP000266441">
    <property type="component" value="Unassembled WGS sequence"/>
</dbReference>
<name>A0A399CYN7_9BACT</name>
<sequence length="62" mass="7429">MKSLLFFYIQLFPFINTFWFPQLMGRKIFYGENQKAKWINTFTLICPKFILSNFCFAFAKAG</sequence>
<comment type="caution">
    <text evidence="2">The sequence shown here is derived from an EMBL/GenBank/DDBJ whole genome shotgun (WGS) entry which is preliminary data.</text>
</comment>
<keyword evidence="3" id="KW-1185">Reference proteome</keyword>
<gene>
    <name evidence="2" type="ORF">D1164_20860</name>
</gene>
<protein>
    <submittedName>
        <fullName evidence="2">Uncharacterized protein</fullName>
    </submittedName>
</protein>
<evidence type="ECO:0000313" key="2">
    <source>
        <dbReference type="EMBL" id="RIH63180.1"/>
    </source>
</evidence>
<proteinExistence type="predicted"/>
<keyword evidence="1" id="KW-0812">Transmembrane</keyword>
<feature type="transmembrane region" description="Helical" evidence="1">
    <location>
        <begin position="37"/>
        <end position="59"/>
    </location>
</feature>
<organism evidence="2 3">
    <name type="scientific">Mariniphaga sediminis</name>
    <dbReference type="NCBI Taxonomy" id="1628158"/>
    <lineage>
        <taxon>Bacteria</taxon>
        <taxon>Pseudomonadati</taxon>
        <taxon>Bacteroidota</taxon>
        <taxon>Bacteroidia</taxon>
        <taxon>Marinilabiliales</taxon>
        <taxon>Prolixibacteraceae</taxon>
        <taxon>Mariniphaga</taxon>
    </lineage>
</organism>
<reference evidence="2 3" key="1">
    <citation type="journal article" date="2015" name="Int. J. Syst. Evol. Microbiol.">
        <title>Mariniphaga sediminis sp. nov., isolated from coastal sediment.</title>
        <authorList>
            <person name="Wang F.Q."/>
            <person name="Shen Q.Y."/>
            <person name="Chen G.J."/>
            <person name="Du Z.J."/>
        </authorList>
    </citation>
    <scope>NUCLEOTIDE SEQUENCE [LARGE SCALE GENOMIC DNA]</scope>
    <source>
        <strain evidence="2 3">SY21</strain>
    </source>
</reference>
<keyword evidence="1" id="KW-0472">Membrane</keyword>
<evidence type="ECO:0000313" key="3">
    <source>
        <dbReference type="Proteomes" id="UP000266441"/>
    </source>
</evidence>
<dbReference type="EMBL" id="QWET01000024">
    <property type="protein sequence ID" value="RIH63180.1"/>
    <property type="molecule type" value="Genomic_DNA"/>
</dbReference>
<feature type="transmembrane region" description="Helical" evidence="1">
    <location>
        <begin position="6"/>
        <end position="25"/>
    </location>
</feature>
<keyword evidence="1" id="KW-1133">Transmembrane helix</keyword>
<evidence type="ECO:0000256" key="1">
    <source>
        <dbReference type="SAM" id="Phobius"/>
    </source>
</evidence>
<accession>A0A399CYN7</accession>